<dbReference type="HOGENOM" id="CLU_092721_2_0_6"/>
<protein>
    <submittedName>
        <fullName evidence="1">Uncharacterized protein involved in outer membrane biogenesis</fullName>
    </submittedName>
</protein>
<dbReference type="OrthoDB" id="7432757at2"/>
<dbReference type="RefSeq" id="WP_011400299.1">
    <property type="nucleotide sequence ID" value="NC_007645.1"/>
</dbReference>
<dbReference type="eggNOG" id="ENOG5032S9B">
    <property type="taxonomic scope" value="Bacteria"/>
</dbReference>
<organism evidence="1 2">
    <name type="scientific">Hahella chejuensis (strain KCTC 2396)</name>
    <dbReference type="NCBI Taxonomy" id="349521"/>
    <lineage>
        <taxon>Bacteria</taxon>
        <taxon>Pseudomonadati</taxon>
        <taxon>Pseudomonadota</taxon>
        <taxon>Gammaproteobacteria</taxon>
        <taxon>Oceanospirillales</taxon>
        <taxon>Hahellaceae</taxon>
        <taxon>Hahella</taxon>
    </lineage>
</organism>
<dbReference type="AlphaFoldDB" id="Q2S7X7"/>
<dbReference type="EMBL" id="CP000155">
    <property type="protein sequence ID" value="ABC33247.1"/>
    <property type="molecule type" value="Genomic_DNA"/>
</dbReference>
<dbReference type="Proteomes" id="UP000000238">
    <property type="component" value="Chromosome"/>
</dbReference>
<evidence type="ECO:0000313" key="1">
    <source>
        <dbReference type="EMBL" id="ABC33247.1"/>
    </source>
</evidence>
<sequence length="218" mass="24693">MQQPDTLPAPVAAAAIGNRYIHAGPGHRSRAVAESFIRTRFNKEYGAHIRYFMENFVLCYERDRLISVLGYQSAQSRPLFLEQYLNAPIEQVLARIQGAPCSRSGIIEVGNLASTTQGALRRLILVLARYFSERNYQWLTLTVIPELLNSFRRFDLPMIELAKAMPEALGRDAASWGSYYDKSPRVMAISIPHSIHHLISNPVMAKVLERCPQPQHED</sequence>
<accession>Q2S7X7</accession>
<proteinExistence type="predicted"/>
<reference evidence="1 2" key="1">
    <citation type="journal article" date="2005" name="Nucleic Acids Res.">
        <title>Genomic blueprint of Hahella chejuensis, a marine microbe producing an algicidal agent.</title>
        <authorList>
            <person name="Jeong H."/>
            <person name="Yim J.H."/>
            <person name="Lee C."/>
            <person name="Choi S.-H."/>
            <person name="Park Y.K."/>
            <person name="Yoon S.H."/>
            <person name="Hur C.-G."/>
            <person name="Kang H.-Y."/>
            <person name="Kim D."/>
            <person name="Lee H.H."/>
            <person name="Park K.H."/>
            <person name="Park S.-H."/>
            <person name="Park H.-S."/>
            <person name="Lee H.K."/>
            <person name="Oh T.K."/>
            <person name="Kim J.F."/>
        </authorList>
    </citation>
    <scope>NUCLEOTIDE SEQUENCE [LARGE SCALE GENOMIC DNA]</scope>
    <source>
        <strain evidence="1 2">KCTC 2396</strain>
    </source>
</reference>
<gene>
    <name evidence="1" type="ordered locus">HCH_06613</name>
</gene>
<keyword evidence="2" id="KW-1185">Reference proteome</keyword>
<dbReference type="InterPro" id="IPR022050">
    <property type="entry name" value="T_hemolysin"/>
</dbReference>
<dbReference type="KEGG" id="hch:HCH_06613"/>
<dbReference type="STRING" id="349521.HCH_06613"/>
<dbReference type="Pfam" id="PF12261">
    <property type="entry name" value="T_hemolysin"/>
    <property type="match status" value="1"/>
</dbReference>
<name>Q2S7X7_HAHCH</name>
<evidence type="ECO:0000313" key="2">
    <source>
        <dbReference type="Proteomes" id="UP000000238"/>
    </source>
</evidence>